<dbReference type="SUPFAM" id="SSF52025">
    <property type="entry name" value="PA domain"/>
    <property type="match status" value="1"/>
</dbReference>
<feature type="region of interest" description="Disordered" evidence="17">
    <location>
        <begin position="361"/>
        <end position="383"/>
    </location>
</feature>
<dbReference type="InterPro" id="IPR001841">
    <property type="entry name" value="Znf_RING"/>
</dbReference>
<feature type="compositionally biased region" description="Low complexity" evidence="17">
    <location>
        <begin position="290"/>
        <end position="318"/>
    </location>
</feature>
<evidence type="ECO:0000256" key="1">
    <source>
        <dbReference type="ARBA" id="ARBA00022448"/>
    </source>
</evidence>
<name>A0A9D5HD09_9LILI</name>
<comment type="subcellular location">
    <subcellularLocation>
        <location evidence="13">Endomembrane system</location>
        <topology evidence="13">Single-pass type I membrane protein</topology>
    </subcellularLocation>
    <subcellularLocation>
        <location evidence="14">Prevacuolar compartment membrane</location>
    </subcellularLocation>
    <subcellularLocation>
        <location evidence="15">Protein storage vacuole membrane</location>
    </subcellularLocation>
</comment>
<dbReference type="FunFam" id="3.30.40.10:FF:000276">
    <property type="entry name" value="Receptor homology region transmembrane domain-and RING domain-containing protein 2"/>
    <property type="match status" value="1"/>
</dbReference>
<accession>A0A9D5HD09</accession>
<evidence type="ECO:0000256" key="11">
    <source>
        <dbReference type="ARBA" id="ARBA00023157"/>
    </source>
</evidence>
<evidence type="ECO:0000256" key="3">
    <source>
        <dbReference type="ARBA" id="ARBA00022692"/>
    </source>
</evidence>
<dbReference type="GO" id="GO:0012505">
    <property type="term" value="C:endomembrane system"/>
    <property type="evidence" value="ECO:0007669"/>
    <property type="project" value="UniProtKB-SubCell"/>
</dbReference>
<dbReference type="InterPro" id="IPR051653">
    <property type="entry name" value="E3_ligase_sorting_rcpt"/>
</dbReference>
<keyword evidence="1" id="KW-0813">Transport</keyword>
<keyword evidence="6 16" id="KW-0863">Zinc-finger</keyword>
<feature type="compositionally biased region" description="Polar residues" evidence="17">
    <location>
        <begin position="279"/>
        <end position="289"/>
    </location>
</feature>
<keyword evidence="5" id="KW-0732">Signal</keyword>
<evidence type="ECO:0000256" key="9">
    <source>
        <dbReference type="ARBA" id="ARBA00022989"/>
    </source>
</evidence>
<keyword evidence="7" id="KW-0862">Zinc</keyword>
<sequence length="383" mass="41786">MKGISLVLFVFYLVCFLFGFSAGDVVLIGTNFSLSFADVEADFAPPIGGSGECGVLYVAEPLDACTPLMNKVTNYSSSPFALIIRGGCAFDEKVRNAQTAGFKAAIIYDKEDDDDLVSMAGTPEGIDIPAVFVFKASGEELQKYADDADIECWILPTDDSEWSMVISIMMLVVIFVVLATCLIFRRHWMGRRDQSSVCVTQIRGMSQQRVQAMPILIFTSASEDSCTSSTCAICLEDYKVGERLRVLPCHHKFHAGCVDSWLTAWRSFCPVCKLDARTRGTSPPASETTPLLSSPISPPLSSSTLSSLHSSIIGSPPIHRVPHPTPPSLSGSHQTNSHQSFNSPLSWWKLYRPRQASSRISHNSHLVPPHSIGFPTFPNASPS</sequence>
<reference evidence="20" key="2">
    <citation type="journal article" date="2022" name="Hortic Res">
        <title>The genome of Dioscorea zingiberensis sheds light on the biosynthesis, origin and evolution of the medicinally important diosgenin saponins.</title>
        <authorList>
            <person name="Li Y."/>
            <person name="Tan C."/>
            <person name="Li Z."/>
            <person name="Guo J."/>
            <person name="Li S."/>
            <person name="Chen X."/>
            <person name="Wang C."/>
            <person name="Dai X."/>
            <person name="Yang H."/>
            <person name="Song W."/>
            <person name="Hou L."/>
            <person name="Xu J."/>
            <person name="Tong Z."/>
            <person name="Xu A."/>
            <person name="Yuan X."/>
            <person name="Wang W."/>
            <person name="Yang Q."/>
            <person name="Chen L."/>
            <person name="Sun Z."/>
            <person name="Wang K."/>
            <person name="Pan B."/>
            <person name="Chen J."/>
            <person name="Bao Y."/>
            <person name="Liu F."/>
            <person name="Qi X."/>
            <person name="Gang D.R."/>
            <person name="Wen J."/>
            <person name="Li J."/>
        </authorList>
    </citation>
    <scope>NUCLEOTIDE SEQUENCE</scope>
    <source>
        <strain evidence="20">Dzin_1.0</strain>
    </source>
</reference>
<dbReference type="SUPFAM" id="SSF57850">
    <property type="entry name" value="RING/U-box"/>
    <property type="match status" value="1"/>
</dbReference>
<keyword evidence="9 18" id="KW-1133">Transmembrane helix</keyword>
<evidence type="ECO:0000256" key="2">
    <source>
        <dbReference type="ARBA" id="ARBA00022554"/>
    </source>
</evidence>
<evidence type="ECO:0000256" key="7">
    <source>
        <dbReference type="ARBA" id="ARBA00022833"/>
    </source>
</evidence>
<comment type="caution">
    <text evidence="20">The sequence shown here is derived from an EMBL/GenBank/DDBJ whole genome shotgun (WGS) entry which is preliminary data.</text>
</comment>
<keyword evidence="2" id="KW-0926">Vacuole</keyword>
<keyword evidence="3 18" id="KW-0812">Transmembrane</keyword>
<dbReference type="EMBL" id="JAGGNH010000005">
    <property type="protein sequence ID" value="KAJ0972049.1"/>
    <property type="molecule type" value="Genomic_DNA"/>
</dbReference>
<keyword evidence="8" id="KW-0653">Protein transport</keyword>
<keyword evidence="10 18" id="KW-0472">Membrane</keyword>
<evidence type="ECO:0000256" key="8">
    <source>
        <dbReference type="ARBA" id="ARBA00022927"/>
    </source>
</evidence>
<organism evidence="20 21">
    <name type="scientific">Dioscorea zingiberensis</name>
    <dbReference type="NCBI Taxonomy" id="325984"/>
    <lineage>
        <taxon>Eukaryota</taxon>
        <taxon>Viridiplantae</taxon>
        <taxon>Streptophyta</taxon>
        <taxon>Embryophyta</taxon>
        <taxon>Tracheophyta</taxon>
        <taxon>Spermatophyta</taxon>
        <taxon>Magnoliopsida</taxon>
        <taxon>Liliopsida</taxon>
        <taxon>Dioscoreales</taxon>
        <taxon>Dioscoreaceae</taxon>
        <taxon>Dioscorea</taxon>
    </lineage>
</organism>
<feature type="compositionally biased region" description="Polar residues" evidence="17">
    <location>
        <begin position="328"/>
        <end position="338"/>
    </location>
</feature>
<dbReference type="GO" id="GO:0008270">
    <property type="term" value="F:zinc ion binding"/>
    <property type="evidence" value="ECO:0007669"/>
    <property type="project" value="UniProtKB-KW"/>
</dbReference>
<dbReference type="FunFam" id="3.50.30.30:FF:000020">
    <property type="entry name" value="Receptor homology region transmembrane domain-and RING domain-containing protein 2"/>
    <property type="match status" value="1"/>
</dbReference>
<dbReference type="Pfam" id="PF13639">
    <property type="entry name" value="zf-RING_2"/>
    <property type="match status" value="1"/>
</dbReference>
<proteinExistence type="predicted"/>
<dbReference type="CDD" id="cd02123">
    <property type="entry name" value="PA_C_RZF_like"/>
    <property type="match status" value="1"/>
</dbReference>
<dbReference type="Gene3D" id="3.30.40.10">
    <property type="entry name" value="Zinc/RING finger domain, C3HC4 (zinc finger)"/>
    <property type="match status" value="1"/>
</dbReference>
<evidence type="ECO:0000256" key="5">
    <source>
        <dbReference type="ARBA" id="ARBA00022729"/>
    </source>
</evidence>
<dbReference type="InterPro" id="IPR013083">
    <property type="entry name" value="Znf_RING/FYVE/PHD"/>
</dbReference>
<dbReference type="PANTHER" id="PTHR47168:SF5">
    <property type="entry name" value="RING-TYPE DOMAIN-CONTAINING PROTEIN"/>
    <property type="match status" value="1"/>
</dbReference>
<dbReference type="Gene3D" id="3.50.30.30">
    <property type="match status" value="1"/>
</dbReference>
<dbReference type="OrthoDB" id="8062037at2759"/>
<evidence type="ECO:0000256" key="4">
    <source>
        <dbReference type="ARBA" id="ARBA00022723"/>
    </source>
</evidence>
<evidence type="ECO:0000256" key="17">
    <source>
        <dbReference type="SAM" id="MobiDB-lite"/>
    </source>
</evidence>
<evidence type="ECO:0000256" key="10">
    <source>
        <dbReference type="ARBA" id="ARBA00023136"/>
    </source>
</evidence>
<dbReference type="GO" id="GO:0015031">
    <property type="term" value="P:protein transport"/>
    <property type="evidence" value="ECO:0007669"/>
    <property type="project" value="UniProtKB-KW"/>
</dbReference>
<evidence type="ECO:0000256" key="6">
    <source>
        <dbReference type="ARBA" id="ARBA00022771"/>
    </source>
</evidence>
<evidence type="ECO:0000256" key="13">
    <source>
        <dbReference type="ARBA" id="ARBA00046288"/>
    </source>
</evidence>
<dbReference type="SMART" id="SM00184">
    <property type="entry name" value="RING"/>
    <property type="match status" value="1"/>
</dbReference>
<dbReference type="PROSITE" id="PS50089">
    <property type="entry name" value="ZF_RING_2"/>
    <property type="match status" value="1"/>
</dbReference>
<evidence type="ECO:0000256" key="16">
    <source>
        <dbReference type="PROSITE-ProRule" id="PRU00175"/>
    </source>
</evidence>
<dbReference type="Proteomes" id="UP001085076">
    <property type="component" value="Miscellaneous, Linkage group lg05"/>
</dbReference>
<keyword evidence="12" id="KW-0325">Glycoprotein</keyword>
<dbReference type="PANTHER" id="PTHR47168">
    <property type="entry name" value="RING ZINC FINGER DOMAIN SUPERFAMILY PROTEIN-RELATED"/>
    <property type="match status" value="1"/>
</dbReference>
<feature type="transmembrane region" description="Helical" evidence="18">
    <location>
        <begin position="162"/>
        <end position="184"/>
    </location>
</feature>
<evidence type="ECO:0000256" key="14">
    <source>
        <dbReference type="ARBA" id="ARBA00046293"/>
    </source>
</evidence>
<evidence type="ECO:0000259" key="19">
    <source>
        <dbReference type="PROSITE" id="PS50089"/>
    </source>
</evidence>
<keyword evidence="4" id="KW-0479">Metal-binding</keyword>
<evidence type="ECO:0000256" key="15">
    <source>
        <dbReference type="ARBA" id="ARBA00060484"/>
    </source>
</evidence>
<dbReference type="AlphaFoldDB" id="A0A9D5HD09"/>
<gene>
    <name evidence="20" type="ORF">J5N97_020008</name>
</gene>
<dbReference type="InterPro" id="IPR044744">
    <property type="entry name" value="ZNRF4/RNF13/RNF167_PA"/>
</dbReference>
<protein>
    <recommendedName>
        <fullName evidence="19">RING-type domain-containing protein</fullName>
    </recommendedName>
</protein>
<evidence type="ECO:0000256" key="18">
    <source>
        <dbReference type="SAM" id="Phobius"/>
    </source>
</evidence>
<reference evidence="20" key="1">
    <citation type="submission" date="2021-03" db="EMBL/GenBank/DDBJ databases">
        <authorList>
            <person name="Li Z."/>
            <person name="Yang C."/>
        </authorList>
    </citation>
    <scope>NUCLEOTIDE SEQUENCE</scope>
    <source>
        <strain evidence="20">Dzin_1.0</strain>
        <tissue evidence="20">Leaf</tissue>
    </source>
</reference>
<evidence type="ECO:0000313" key="20">
    <source>
        <dbReference type="EMBL" id="KAJ0972049.1"/>
    </source>
</evidence>
<keyword evidence="21" id="KW-1185">Reference proteome</keyword>
<dbReference type="GO" id="GO:0032586">
    <property type="term" value="C:protein storage vacuole membrane"/>
    <property type="evidence" value="ECO:0007669"/>
    <property type="project" value="UniProtKB-SubCell"/>
</dbReference>
<evidence type="ECO:0000256" key="12">
    <source>
        <dbReference type="ARBA" id="ARBA00023180"/>
    </source>
</evidence>
<dbReference type="Pfam" id="PF02225">
    <property type="entry name" value="PA"/>
    <property type="match status" value="1"/>
</dbReference>
<feature type="domain" description="RING-type" evidence="19">
    <location>
        <begin position="231"/>
        <end position="273"/>
    </location>
</feature>
<feature type="region of interest" description="Disordered" evidence="17">
    <location>
        <begin position="279"/>
        <end position="338"/>
    </location>
</feature>
<evidence type="ECO:0000313" key="21">
    <source>
        <dbReference type="Proteomes" id="UP001085076"/>
    </source>
</evidence>
<dbReference type="InterPro" id="IPR003137">
    <property type="entry name" value="PA_domain"/>
</dbReference>
<keyword evidence="11" id="KW-1015">Disulfide bond</keyword>
<dbReference type="InterPro" id="IPR046450">
    <property type="entry name" value="PA_dom_sf"/>
</dbReference>